<keyword evidence="6" id="KW-1185">Reference proteome</keyword>
<name>A0A8J5JN54_HOMAM</name>
<dbReference type="EMBL" id="JAHLQT010033762">
    <property type="protein sequence ID" value="KAG7159221.1"/>
    <property type="molecule type" value="Genomic_DNA"/>
</dbReference>
<dbReference type="SUPFAM" id="SSF52058">
    <property type="entry name" value="L domain-like"/>
    <property type="match status" value="1"/>
</dbReference>
<evidence type="ECO:0000313" key="5">
    <source>
        <dbReference type="EMBL" id="KAG7159221.1"/>
    </source>
</evidence>
<dbReference type="Proteomes" id="UP000747542">
    <property type="component" value="Unassembled WGS sequence"/>
</dbReference>
<evidence type="ECO:0000256" key="3">
    <source>
        <dbReference type="ARBA" id="ARBA00022737"/>
    </source>
</evidence>
<gene>
    <name evidence="5" type="primary">Lucb-L8</name>
    <name evidence="5" type="ORF">Hamer_G016616</name>
</gene>
<organism evidence="5 6">
    <name type="scientific">Homarus americanus</name>
    <name type="common">American lobster</name>
    <dbReference type="NCBI Taxonomy" id="6706"/>
    <lineage>
        <taxon>Eukaryota</taxon>
        <taxon>Metazoa</taxon>
        <taxon>Ecdysozoa</taxon>
        <taxon>Arthropoda</taxon>
        <taxon>Crustacea</taxon>
        <taxon>Multicrustacea</taxon>
        <taxon>Malacostraca</taxon>
        <taxon>Eumalacostraca</taxon>
        <taxon>Eucarida</taxon>
        <taxon>Decapoda</taxon>
        <taxon>Pleocyemata</taxon>
        <taxon>Astacidea</taxon>
        <taxon>Nephropoidea</taxon>
        <taxon>Nephropidae</taxon>
        <taxon>Homarus</taxon>
    </lineage>
</organism>
<dbReference type="InterPro" id="IPR032675">
    <property type="entry name" value="LRR_dom_sf"/>
</dbReference>
<proteinExistence type="predicted"/>
<dbReference type="Pfam" id="PF13855">
    <property type="entry name" value="LRR_8"/>
    <property type="match status" value="1"/>
</dbReference>
<dbReference type="InterPro" id="IPR001611">
    <property type="entry name" value="Leu-rich_rpt"/>
</dbReference>
<keyword evidence="1" id="KW-0433">Leucine-rich repeat</keyword>
<sequence length="352" mass="39173">MSPLPLYALLCVLAVSSCCVGRAQGKAVVDDVTEKEKLGQEREEFSDREREYNDYTTLNRPCPDEDVIAPCRCIVIHGDDYSMVIDCSDVESEDQLAKIMSSSFPFNTFNTFHISKNNNLKVLRRGSLGNATFQRFFITYSSLEVIETEALAGSYKTVTEMTFEHNEIEEFPWGELSSFTNLKILSLYDNVILSFPPLISDTLERLYLSHNPFGSVPVSAFKGAPALIMIDLNSIEMPDIVPGTYSDLPALEGLWLGYNQLHHVPEGALEIVSTSTSVHLNLVNNSISSVAVNAFSGLTSNTTITLRSNQLQFVEEEVWRPLLEKGVVSLDLEGTVSARWWCSDIMMVTVVA</sequence>
<evidence type="ECO:0000313" key="6">
    <source>
        <dbReference type="Proteomes" id="UP000747542"/>
    </source>
</evidence>
<evidence type="ECO:0000256" key="4">
    <source>
        <dbReference type="SAM" id="SignalP"/>
    </source>
</evidence>
<dbReference type="InterPro" id="IPR003591">
    <property type="entry name" value="Leu-rich_rpt_typical-subtyp"/>
</dbReference>
<evidence type="ECO:0000256" key="1">
    <source>
        <dbReference type="ARBA" id="ARBA00022614"/>
    </source>
</evidence>
<evidence type="ECO:0000256" key="2">
    <source>
        <dbReference type="ARBA" id="ARBA00022729"/>
    </source>
</evidence>
<dbReference type="PROSITE" id="PS51450">
    <property type="entry name" value="LRR"/>
    <property type="match status" value="1"/>
</dbReference>
<dbReference type="Gene3D" id="3.80.10.10">
    <property type="entry name" value="Ribonuclease Inhibitor"/>
    <property type="match status" value="1"/>
</dbReference>
<keyword evidence="3" id="KW-0677">Repeat</keyword>
<dbReference type="SMART" id="SM00369">
    <property type="entry name" value="LRR_TYP"/>
    <property type="match status" value="5"/>
</dbReference>
<dbReference type="AlphaFoldDB" id="A0A8J5JN54"/>
<feature type="non-terminal residue" evidence="5">
    <location>
        <position position="352"/>
    </location>
</feature>
<keyword evidence="2 4" id="KW-0732">Signal</keyword>
<feature type="signal peptide" evidence="4">
    <location>
        <begin position="1"/>
        <end position="25"/>
    </location>
</feature>
<protein>
    <submittedName>
        <fullName evidence="5">Oplophorus-luciferin 2-monooxygenase non-catalytic subunit-like 8</fullName>
    </submittedName>
</protein>
<dbReference type="PANTHER" id="PTHR24373:SF275">
    <property type="entry name" value="TIR DOMAIN-CONTAINING PROTEIN"/>
    <property type="match status" value="1"/>
</dbReference>
<comment type="caution">
    <text evidence="5">The sequence shown here is derived from an EMBL/GenBank/DDBJ whole genome shotgun (WGS) entry which is preliminary data.</text>
</comment>
<dbReference type="InterPro" id="IPR050328">
    <property type="entry name" value="Dev_Immune_Receptor"/>
</dbReference>
<reference evidence="5" key="1">
    <citation type="journal article" date="2021" name="Sci. Adv.">
        <title>The American lobster genome reveals insights on longevity, neural, and immune adaptations.</title>
        <authorList>
            <person name="Polinski J.M."/>
            <person name="Zimin A.V."/>
            <person name="Clark K.F."/>
            <person name="Kohn A.B."/>
            <person name="Sadowski N."/>
            <person name="Timp W."/>
            <person name="Ptitsyn A."/>
            <person name="Khanna P."/>
            <person name="Romanova D.Y."/>
            <person name="Williams P."/>
            <person name="Greenwood S.J."/>
            <person name="Moroz L.L."/>
            <person name="Walt D.R."/>
            <person name="Bodnar A.G."/>
        </authorList>
    </citation>
    <scope>NUCLEOTIDE SEQUENCE</scope>
    <source>
        <strain evidence="5">GMGI-L3</strain>
    </source>
</reference>
<accession>A0A8J5JN54</accession>
<dbReference type="PANTHER" id="PTHR24373">
    <property type="entry name" value="SLIT RELATED LEUCINE-RICH REPEAT NEURONAL PROTEIN"/>
    <property type="match status" value="1"/>
</dbReference>
<feature type="chain" id="PRO_5035270127" evidence="4">
    <location>
        <begin position="26"/>
        <end position="352"/>
    </location>
</feature>